<dbReference type="Gene3D" id="3.30.565.10">
    <property type="entry name" value="Histidine kinase-like ATPase, C-terminal domain"/>
    <property type="match status" value="1"/>
</dbReference>
<dbReference type="Gene3D" id="1.10.287.130">
    <property type="match status" value="1"/>
</dbReference>
<dbReference type="CDD" id="cd00082">
    <property type="entry name" value="HisKA"/>
    <property type="match status" value="1"/>
</dbReference>
<evidence type="ECO:0000256" key="6">
    <source>
        <dbReference type="ARBA" id="ARBA00022777"/>
    </source>
</evidence>
<dbReference type="InterPro" id="IPR050351">
    <property type="entry name" value="BphY/WalK/GraS-like"/>
</dbReference>
<dbReference type="GO" id="GO:0030295">
    <property type="term" value="F:protein kinase activator activity"/>
    <property type="evidence" value="ECO:0007669"/>
    <property type="project" value="TreeGrafter"/>
</dbReference>
<dbReference type="InterPro" id="IPR005467">
    <property type="entry name" value="His_kinase_dom"/>
</dbReference>
<dbReference type="RefSeq" id="WP_183225558.1">
    <property type="nucleotide sequence ID" value="NZ_BMPW01000023.1"/>
</dbReference>
<evidence type="ECO:0000256" key="7">
    <source>
        <dbReference type="ARBA" id="ARBA00023012"/>
    </source>
</evidence>
<comment type="catalytic activity">
    <reaction evidence="1">
        <text>ATP + protein L-histidine = ADP + protein N-phospho-L-histidine.</text>
        <dbReference type="EC" id="2.7.13.3"/>
    </reaction>
</comment>
<dbReference type="SMART" id="SM00388">
    <property type="entry name" value="HisKA"/>
    <property type="match status" value="1"/>
</dbReference>
<gene>
    <name evidence="10" type="ORF">FHR83_007199</name>
</gene>
<proteinExistence type="predicted"/>
<dbReference type="AlphaFoldDB" id="A0A7W5FIG1"/>
<dbReference type="EC" id="2.7.13.3" evidence="3"/>
<evidence type="ECO:0000256" key="4">
    <source>
        <dbReference type="ARBA" id="ARBA00022553"/>
    </source>
</evidence>
<dbReference type="EMBL" id="JACHXF010000019">
    <property type="protein sequence ID" value="MBB3099492.1"/>
    <property type="molecule type" value="Genomic_DNA"/>
</dbReference>
<evidence type="ECO:0000256" key="5">
    <source>
        <dbReference type="ARBA" id="ARBA00022679"/>
    </source>
</evidence>
<keyword evidence="11" id="KW-1185">Reference proteome</keyword>
<dbReference type="PANTHER" id="PTHR42878:SF15">
    <property type="entry name" value="BACTERIOPHYTOCHROME"/>
    <property type="match status" value="1"/>
</dbReference>
<dbReference type="SUPFAM" id="SSF55874">
    <property type="entry name" value="ATPase domain of HSP90 chaperone/DNA topoisomerase II/histidine kinase"/>
    <property type="match status" value="1"/>
</dbReference>
<keyword evidence="4" id="KW-0597">Phosphoprotein</keyword>
<comment type="caution">
    <text evidence="10">The sequence shown here is derived from an EMBL/GenBank/DDBJ whole genome shotgun (WGS) entry which is preliminary data.</text>
</comment>
<keyword evidence="5" id="KW-0808">Transferase</keyword>
<reference evidence="10 11" key="1">
    <citation type="submission" date="2020-08" db="EMBL/GenBank/DDBJ databases">
        <title>Genomic Encyclopedia of Type Strains, Phase III (KMG-III): the genomes of soil and plant-associated and newly described type strains.</title>
        <authorList>
            <person name="Whitman W."/>
        </authorList>
    </citation>
    <scope>NUCLEOTIDE SEQUENCE [LARGE SCALE GENOMIC DNA]</scope>
    <source>
        <strain evidence="10 11">CECT 3287</strain>
    </source>
</reference>
<sequence>MPLPTALDAELAAARRGQQQGRFQQDGRWWRFVTLPVPGTPWLLTATATESYLFAAVAGAELGTRVAVLTAAAGLLVVGAVARTRRGRRELRRANAQLSGFITMLSHDVRQPLGSVVSYGAILLEEWADLEEEVKHRYVQRITAGGHRADRIVEEILTLSRLDAGAITAHPVPVNIGHAVRQAVDDQGLDPGYRIAVTADDEATALADPAFLRLILGNLIGNAVKYGSPPIDITVTATADNLTIQVSDHGEGVPPPFVGQLFDRFARAETGVATTKPGTGLGLYLAHQLATASGLRLDYRPGRPRGAIFTLTLPPGPVPAAP</sequence>
<evidence type="ECO:0000256" key="8">
    <source>
        <dbReference type="ARBA" id="ARBA00039401"/>
    </source>
</evidence>
<feature type="domain" description="Histidine kinase" evidence="9">
    <location>
        <begin position="104"/>
        <end position="317"/>
    </location>
</feature>
<organism evidence="10 11">
    <name type="scientific">Actinoplanes campanulatus</name>
    <dbReference type="NCBI Taxonomy" id="113559"/>
    <lineage>
        <taxon>Bacteria</taxon>
        <taxon>Bacillati</taxon>
        <taxon>Actinomycetota</taxon>
        <taxon>Actinomycetes</taxon>
        <taxon>Micromonosporales</taxon>
        <taxon>Micromonosporaceae</taxon>
        <taxon>Actinoplanes</taxon>
    </lineage>
</organism>
<dbReference type="PRINTS" id="PR00344">
    <property type="entry name" value="BCTRLSENSOR"/>
</dbReference>
<dbReference type="Proteomes" id="UP000590749">
    <property type="component" value="Unassembled WGS sequence"/>
</dbReference>
<dbReference type="GO" id="GO:0005886">
    <property type="term" value="C:plasma membrane"/>
    <property type="evidence" value="ECO:0007669"/>
    <property type="project" value="UniProtKB-SubCell"/>
</dbReference>
<dbReference type="InterPro" id="IPR036097">
    <property type="entry name" value="HisK_dim/P_sf"/>
</dbReference>
<accession>A0A7W5FIG1</accession>
<dbReference type="InterPro" id="IPR036890">
    <property type="entry name" value="HATPase_C_sf"/>
</dbReference>
<dbReference type="PROSITE" id="PS50109">
    <property type="entry name" value="HIS_KIN"/>
    <property type="match status" value="1"/>
</dbReference>
<evidence type="ECO:0000313" key="11">
    <source>
        <dbReference type="Proteomes" id="UP000590749"/>
    </source>
</evidence>
<dbReference type="PANTHER" id="PTHR42878">
    <property type="entry name" value="TWO-COMPONENT HISTIDINE KINASE"/>
    <property type="match status" value="1"/>
</dbReference>
<evidence type="ECO:0000256" key="3">
    <source>
        <dbReference type="ARBA" id="ARBA00012438"/>
    </source>
</evidence>
<name>A0A7W5FIG1_9ACTN</name>
<evidence type="ECO:0000256" key="2">
    <source>
        <dbReference type="ARBA" id="ARBA00004236"/>
    </source>
</evidence>
<evidence type="ECO:0000259" key="9">
    <source>
        <dbReference type="PROSITE" id="PS50109"/>
    </source>
</evidence>
<dbReference type="Pfam" id="PF02518">
    <property type="entry name" value="HATPase_c"/>
    <property type="match status" value="1"/>
</dbReference>
<comment type="subcellular location">
    <subcellularLocation>
        <location evidence="2">Cell membrane</location>
    </subcellularLocation>
</comment>
<evidence type="ECO:0000313" key="10">
    <source>
        <dbReference type="EMBL" id="MBB3099492.1"/>
    </source>
</evidence>
<dbReference type="InterPro" id="IPR003594">
    <property type="entry name" value="HATPase_dom"/>
</dbReference>
<dbReference type="GO" id="GO:0000156">
    <property type="term" value="F:phosphorelay response regulator activity"/>
    <property type="evidence" value="ECO:0007669"/>
    <property type="project" value="TreeGrafter"/>
</dbReference>
<keyword evidence="7" id="KW-0902">Two-component regulatory system</keyword>
<evidence type="ECO:0000256" key="1">
    <source>
        <dbReference type="ARBA" id="ARBA00000085"/>
    </source>
</evidence>
<dbReference type="GO" id="GO:0000155">
    <property type="term" value="F:phosphorelay sensor kinase activity"/>
    <property type="evidence" value="ECO:0007669"/>
    <property type="project" value="InterPro"/>
</dbReference>
<dbReference type="Pfam" id="PF00512">
    <property type="entry name" value="HisKA"/>
    <property type="match status" value="1"/>
</dbReference>
<dbReference type="InterPro" id="IPR004358">
    <property type="entry name" value="Sig_transdc_His_kin-like_C"/>
</dbReference>
<protein>
    <recommendedName>
        <fullName evidence="8">Sensor-like histidine kinase SenX3</fullName>
        <ecNumber evidence="3">2.7.13.3</ecNumber>
    </recommendedName>
</protein>
<dbReference type="SMART" id="SM00387">
    <property type="entry name" value="HATPase_c"/>
    <property type="match status" value="1"/>
</dbReference>
<dbReference type="InterPro" id="IPR003661">
    <property type="entry name" value="HisK_dim/P_dom"/>
</dbReference>
<keyword evidence="6 10" id="KW-0418">Kinase</keyword>
<dbReference type="SUPFAM" id="SSF47384">
    <property type="entry name" value="Homodimeric domain of signal transducing histidine kinase"/>
    <property type="match status" value="1"/>
</dbReference>
<dbReference type="GO" id="GO:0007234">
    <property type="term" value="P:osmosensory signaling via phosphorelay pathway"/>
    <property type="evidence" value="ECO:0007669"/>
    <property type="project" value="TreeGrafter"/>
</dbReference>